<accession>A0AAX4P2S5</accession>
<keyword evidence="1" id="KW-1133">Transmembrane helix</keyword>
<dbReference type="Proteomes" id="UP001472866">
    <property type="component" value="Chromosome 02"/>
</dbReference>
<reference evidence="2 3" key="1">
    <citation type="submission" date="2024-03" db="EMBL/GenBank/DDBJ databases">
        <title>Complete genome sequence of the green alga Chloropicon roscoffensis RCC1871.</title>
        <authorList>
            <person name="Lemieux C."/>
            <person name="Pombert J.-F."/>
            <person name="Otis C."/>
            <person name="Turmel M."/>
        </authorList>
    </citation>
    <scope>NUCLEOTIDE SEQUENCE [LARGE SCALE GENOMIC DNA]</scope>
    <source>
        <strain evidence="2 3">RCC1871</strain>
    </source>
</reference>
<dbReference type="EMBL" id="CP151502">
    <property type="protein sequence ID" value="WZN60212.1"/>
    <property type="molecule type" value="Genomic_DNA"/>
</dbReference>
<sequence>MVCCIDKVVCEWLLRIGNALAAVAGLFLLACGLYLEFGGVESESKLLEFLKLQDIQQVYTVVARFPIWMMVVGSVIATFCIVAVFCTGASCSKCWYCFYSPVLLLCSVAIIFGVVVLNLSARTIESSDGQVIEILGYNLNGQLEVLWAKGILDDRETLCQLQEVVGCSGFYNEQCRVPPTGDFSQAQVVAGCPAQAELFNATGSLQTPATVTNETLSEISSAAGYNVGKCLYYETENVALGCLSTFAEILYQLGNTLFIPGLVIGSYCLALSLISSYLTCCTLCGKM</sequence>
<evidence type="ECO:0000313" key="3">
    <source>
        <dbReference type="Proteomes" id="UP001472866"/>
    </source>
</evidence>
<evidence type="ECO:0000313" key="2">
    <source>
        <dbReference type="EMBL" id="WZN60212.1"/>
    </source>
</evidence>
<feature type="transmembrane region" description="Helical" evidence="1">
    <location>
        <begin position="96"/>
        <end position="117"/>
    </location>
</feature>
<keyword evidence="3" id="KW-1185">Reference proteome</keyword>
<keyword evidence="1" id="KW-0472">Membrane</keyword>
<name>A0AAX4P2S5_9CHLO</name>
<feature type="transmembrane region" description="Helical" evidence="1">
    <location>
        <begin position="67"/>
        <end position="89"/>
    </location>
</feature>
<evidence type="ECO:0000256" key="1">
    <source>
        <dbReference type="SAM" id="Phobius"/>
    </source>
</evidence>
<dbReference type="PROSITE" id="PS51257">
    <property type="entry name" value="PROKAR_LIPOPROTEIN"/>
    <property type="match status" value="1"/>
</dbReference>
<keyword evidence="1" id="KW-0812">Transmembrane</keyword>
<gene>
    <name evidence="2" type="ORF">HKI87_02g17410</name>
</gene>
<feature type="transmembrane region" description="Helical" evidence="1">
    <location>
        <begin position="12"/>
        <end position="35"/>
    </location>
</feature>
<protein>
    <recommendedName>
        <fullName evidence="4">Tetraspanin</fullName>
    </recommendedName>
</protein>
<evidence type="ECO:0008006" key="4">
    <source>
        <dbReference type="Google" id="ProtNLM"/>
    </source>
</evidence>
<proteinExistence type="predicted"/>
<organism evidence="2 3">
    <name type="scientific">Chloropicon roscoffensis</name>
    <dbReference type="NCBI Taxonomy" id="1461544"/>
    <lineage>
        <taxon>Eukaryota</taxon>
        <taxon>Viridiplantae</taxon>
        <taxon>Chlorophyta</taxon>
        <taxon>Chloropicophyceae</taxon>
        <taxon>Chloropicales</taxon>
        <taxon>Chloropicaceae</taxon>
        <taxon>Chloropicon</taxon>
    </lineage>
</organism>
<dbReference type="AlphaFoldDB" id="A0AAX4P2S5"/>